<dbReference type="InterPro" id="IPR031157">
    <property type="entry name" value="G_TR_CS"/>
</dbReference>
<dbReference type="InterPro" id="IPR038363">
    <property type="entry name" value="LepA_C_sf"/>
</dbReference>
<dbReference type="InterPro" id="IPR009000">
    <property type="entry name" value="Transl_B-barrel_sf"/>
</dbReference>
<dbReference type="EMBL" id="CP072133">
    <property type="protein sequence ID" value="QTH70991.1"/>
    <property type="molecule type" value="Genomic_DNA"/>
</dbReference>
<organism evidence="14 15">
    <name type="scientific">Pseudoalteromonas xiamenensis</name>
    <dbReference type="NCBI Taxonomy" id="882626"/>
    <lineage>
        <taxon>Bacteria</taxon>
        <taxon>Pseudomonadati</taxon>
        <taxon>Pseudomonadota</taxon>
        <taxon>Gammaproteobacteria</taxon>
        <taxon>Alteromonadales</taxon>
        <taxon>Pseudoalteromonadaceae</taxon>
        <taxon>Pseudoalteromonas</taxon>
    </lineage>
</organism>
<dbReference type="InterPro" id="IPR006297">
    <property type="entry name" value="EF-4"/>
</dbReference>
<comment type="function">
    <text evidence="9 12">Required for accurate and efficient protein synthesis under certain stress conditions. May act as a fidelity factor of the translation reaction, by catalyzing a one-codon backward translocation of tRNAs on improperly translocated ribosomes. Back-translocation proceeds from a post-translocation (POST) complex to a pre-translocation (PRE) complex, thus giving elongation factor G a second chance to translocate the tRNAs correctly. Binds to ribosomes in a GTP-dependent manner.</text>
</comment>
<dbReference type="NCBIfam" id="TIGR01393">
    <property type="entry name" value="lepA"/>
    <property type="match status" value="1"/>
</dbReference>
<evidence type="ECO:0000256" key="4">
    <source>
        <dbReference type="ARBA" id="ARBA00022801"/>
    </source>
</evidence>
<dbReference type="SUPFAM" id="SSF52540">
    <property type="entry name" value="P-loop containing nucleoside triphosphate hydrolases"/>
    <property type="match status" value="1"/>
</dbReference>
<sequence>MKHKHIRNFSIIAHIDHGKSTLSDRLIQVCGGLTEREMQQQVLDSMDIERERGITIKAQSVTLNYTAKDGETYQLNFIDTPGHVDFTYEVSRSLAACEGALLVVDAGQGVEAQTLANCYTALEMNLEVIPVLNKIDLPQADPLRVAEEIEDIVGIEALEAVRCSAKTGIGIDEVLEVLVRDIPPPEGDPKAPLQALIIDSWFDPYQGVVSLVRIKHGELHQKDKIKIMSSGQVYEVDNIGIFTPKQTKTGVLKTGEVGYVIAGIKDIHGAPVGDTITLVKDPAPQRLPGFKRVKPQVYAGMFPIASDEYEAFRDALNKLSLNDASLQFEPENSTALGFGFRIGFLGMLHMEIIQERLEREYDMDLITTAPTVVYEIKMKNGDVIQIDNPCDLPPINNIEEIREPIVEANILVPQDYLGNVITLCIEKRGMQTKMTYHGNQVAVTYELPMAEVVMDFFDKLKSTSRGFASLDYNFIRFQEADMVRVDILINGDRVDALAIIAHKDFAQSRGRQLAEALKELIPRQQFDIAIQAVIGAHVIARTTVKQLRKNVLAKCYGGDVSRKKKLLQKQKEGKKRMKQLGNVEVPQDAFLAILKVGK</sequence>
<dbReference type="CDD" id="cd01890">
    <property type="entry name" value="LepA"/>
    <property type="match status" value="1"/>
</dbReference>
<evidence type="ECO:0000256" key="10">
    <source>
        <dbReference type="ARBA" id="ARBA00061052"/>
    </source>
</evidence>
<dbReference type="EC" id="3.6.5.n1" evidence="11 12"/>
<dbReference type="FunFam" id="3.30.70.2570:FF:000001">
    <property type="entry name" value="Translation factor GUF1, mitochondrial"/>
    <property type="match status" value="1"/>
</dbReference>
<dbReference type="CDD" id="cd03709">
    <property type="entry name" value="lepA_C"/>
    <property type="match status" value="1"/>
</dbReference>
<dbReference type="Pfam" id="PF00679">
    <property type="entry name" value="EFG_C"/>
    <property type="match status" value="1"/>
</dbReference>
<dbReference type="HAMAP" id="MF_00071">
    <property type="entry name" value="LepA"/>
    <property type="match status" value="1"/>
</dbReference>
<keyword evidence="3 12" id="KW-0547">Nucleotide-binding</keyword>
<keyword evidence="15" id="KW-1185">Reference proteome</keyword>
<evidence type="ECO:0000256" key="5">
    <source>
        <dbReference type="ARBA" id="ARBA00022917"/>
    </source>
</evidence>
<feature type="binding site" evidence="12">
    <location>
        <begin position="16"/>
        <end position="21"/>
    </location>
    <ligand>
        <name>GTP</name>
        <dbReference type="ChEBI" id="CHEBI:37565"/>
    </ligand>
</feature>
<dbReference type="PRINTS" id="PR00315">
    <property type="entry name" value="ELONGATNFCT"/>
</dbReference>
<dbReference type="InterPro" id="IPR035654">
    <property type="entry name" value="LepA_IV"/>
</dbReference>
<protein>
    <recommendedName>
        <fullName evidence="11 12">Elongation factor 4</fullName>
        <shortName evidence="12">EF-4</shortName>
        <ecNumber evidence="11 12">3.6.5.n1</ecNumber>
    </recommendedName>
    <alternativeName>
        <fullName evidence="12">Ribosomal back-translocase LepA</fullName>
    </alternativeName>
</protein>
<comment type="catalytic activity">
    <reaction evidence="8 12">
        <text>GTP + H2O = GDP + phosphate + H(+)</text>
        <dbReference type="Rhea" id="RHEA:19669"/>
        <dbReference type="ChEBI" id="CHEBI:15377"/>
        <dbReference type="ChEBI" id="CHEBI:15378"/>
        <dbReference type="ChEBI" id="CHEBI:37565"/>
        <dbReference type="ChEBI" id="CHEBI:43474"/>
        <dbReference type="ChEBI" id="CHEBI:58189"/>
        <dbReference type="EC" id="3.6.5.n1"/>
    </reaction>
</comment>
<dbReference type="RefSeq" id="WP_208842633.1">
    <property type="nucleotide sequence ID" value="NZ_CP072133.1"/>
</dbReference>
<dbReference type="PROSITE" id="PS00301">
    <property type="entry name" value="G_TR_1"/>
    <property type="match status" value="1"/>
</dbReference>
<dbReference type="PANTHER" id="PTHR43512">
    <property type="entry name" value="TRANSLATION FACTOR GUF1-RELATED"/>
    <property type="match status" value="1"/>
</dbReference>
<dbReference type="NCBIfam" id="TIGR00231">
    <property type="entry name" value="small_GTP"/>
    <property type="match status" value="1"/>
</dbReference>
<dbReference type="Gene3D" id="3.30.70.240">
    <property type="match status" value="1"/>
</dbReference>
<dbReference type="GO" id="GO:0045727">
    <property type="term" value="P:positive regulation of translation"/>
    <property type="evidence" value="ECO:0007669"/>
    <property type="project" value="UniProtKB-UniRule"/>
</dbReference>
<dbReference type="InterPro" id="IPR027417">
    <property type="entry name" value="P-loop_NTPase"/>
</dbReference>
<evidence type="ECO:0000256" key="12">
    <source>
        <dbReference type="HAMAP-Rule" id="MF_00071"/>
    </source>
</evidence>
<dbReference type="InterPro" id="IPR000795">
    <property type="entry name" value="T_Tr_GTP-bd_dom"/>
</dbReference>
<dbReference type="AlphaFoldDB" id="A0A975HKF9"/>
<dbReference type="Pfam" id="PF06421">
    <property type="entry name" value="LepA_C"/>
    <property type="match status" value="1"/>
</dbReference>
<dbReference type="KEGG" id="pxi:J5O05_14120"/>
<evidence type="ECO:0000256" key="1">
    <source>
        <dbReference type="ARBA" id="ARBA00005454"/>
    </source>
</evidence>
<proteinExistence type="inferred from homology"/>
<dbReference type="SUPFAM" id="SSF50447">
    <property type="entry name" value="Translation proteins"/>
    <property type="match status" value="1"/>
</dbReference>
<dbReference type="GO" id="GO:0005525">
    <property type="term" value="F:GTP binding"/>
    <property type="evidence" value="ECO:0007669"/>
    <property type="project" value="UniProtKB-UniRule"/>
</dbReference>
<dbReference type="Gene3D" id="3.30.70.870">
    <property type="entry name" value="Elongation Factor G (Translational Gtpase), domain 3"/>
    <property type="match status" value="1"/>
</dbReference>
<evidence type="ECO:0000256" key="8">
    <source>
        <dbReference type="ARBA" id="ARBA00050293"/>
    </source>
</evidence>
<evidence type="ECO:0000259" key="13">
    <source>
        <dbReference type="PROSITE" id="PS51722"/>
    </source>
</evidence>
<evidence type="ECO:0000313" key="14">
    <source>
        <dbReference type="EMBL" id="QTH70991.1"/>
    </source>
</evidence>
<dbReference type="FunFam" id="2.40.30.10:FF:000015">
    <property type="entry name" value="Translation factor GUF1, mitochondrial"/>
    <property type="match status" value="1"/>
</dbReference>
<dbReference type="InterPro" id="IPR035647">
    <property type="entry name" value="EFG_III/V"/>
</dbReference>
<evidence type="ECO:0000256" key="2">
    <source>
        <dbReference type="ARBA" id="ARBA00022475"/>
    </source>
</evidence>
<dbReference type="CDD" id="cd16260">
    <property type="entry name" value="EF4_III"/>
    <property type="match status" value="1"/>
</dbReference>
<evidence type="ECO:0000313" key="15">
    <source>
        <dbReference type="Proteomes" id="UP000664904"/>
    </source>
</evidence>
<dbReference type="GO" id="GO:0097216">
    <property type="term" value="F:guanosine tetraphosphate binding"/>
    <property type="evidence" value="ECO:0007669"/>
    <property type="project" value="UniProtKB-ARBA"/>
</dbReference>
<dbReference type="GO" id="GO:0043022">
    <property type="term" value="F:ribosome binding"/>
    <property type="evidence" value="ECO:0007669"/>
    <property type="project" value="UniProtKB-UniRule"/>
</dbReference>
<keyword evidence="6 12" id="KW-0342">GTP-binding</keyword>
<evidence type="ECO:0000256" key="11">
    <source>
        <dbReference type="ARBA" id="ARBA00066744"/>
    </source>
</evidence>
<keyword evidence="14" id="KW-0251">Elongation factor</keyword>
<dbReference type="InterPro" id="IPR005225">
    <property type="entry name" value="Small_GTP-bd"/>
</dbReference>
<dbReference type="PROSITE" id="PS51722">
    <property type="entry name" value="G_TR_2"/>
    <property type="match status" value="1"/>
</dbReference>
<dbReference type="FunFam" id="3.30.70.240:FF:000007">
    <property type="entry name" value="Translation factor GUF1, mitochondrial"/>
    <property type="match status" value="1"/>
</dbReference>
<feature type="domain" description="Tr-type G" evidence="13">
    <location>
        <begin position="4"/>
        <end position="186"/>
    </location>
</feature>
<dbReference type="Pfam" id="PF00009">
    <property type="entry name" value="GTP_EFTU"/>
    <property type="match status" value="1"/>
</dbReference>
<reference evidence="14" key="1">
    <citation type="submission" date="2021-03" db="EMBL/GenBank/DDBJ databases">
        <title>Complete Genome of Pseudoalteromonas xiamenensis STKMTI.2, a new potential marine bacterium producing anti-Vibrio compounds.</title>
        <authorList>
            <person name="Handayani D.P."/>
            <person name="Isnansetyo A."/>
            <person name="Istiqomah I."/>
            <person name="Jumina J."/>
        </authorList>
    </citation>
    <scope>NUCLEOTIDE SEQUENCE</scope>
    <source>
        <strain evidence="14">STKMTI.2</strain>
    </source>
</reference>
<feature type="binding site" evidence="12">
    <location>
        <begin position="133"/>
        <end position="136"/>
    </location>
    <ligand>
        <name>GTP</name>
        <dbReference type="ChEBI" id="CHEBI:37565"/>
    </ligand>
</feature>
<comment type="subcellular location">
    <subcellularLocation>
        <location evidence="12">Cell membrane</location>
        <topology evidence="12">Peripheral membrane protein</topology>
        <orientation evidence="12">Cytoplasmic side</orientation>
    </subcellularLocation>
</comment>
<dbReference type="CDD" id="cd03699">
    <property type="entry name" value="EF4_II"/>
    <property type="match status" value="1"/>
</dbReference>
<comment type="similarity">
    <text evidence="1 12">Belongs to the TRAFAC class translation factor GTPase superfamily. Classic translation factor GTPase family. LepA subfamily.</text>
</comment>
<dbReference type="SMART" id="SM00838">
    <property type="entry name" value="EFG_C"/>
    <property type="match status" value="1"/>
</dbReference>
<dbReference type="GO" id="GO:0003924">
    <property type="term" value="F:GTPase activity"/>
    <property type="evidence" value="ECO:0007669"/>
    <property type="project" value="UniProtKB-UniRule"/>
</dbReference>
<accession>A0A975HKF9</accession>
<dbReference type="InterPro" id="IPR000640">
    <property type="entry name" value="EFG_V-like"/>
</dbReference>
<dbReference type="PANTHER" id="PTHR43512:SF4">
    <property type="entry name" value="TRANSLATION FACTOR GUF1 HOMOLOG, CHLOROPLASTIC"/>
    <property type="match status" value="1"/>
</dbReference>
<dbReference type="FunFam" id="3.40.50.300:FF:000078">
    <property type="entry name" value="Elongation factor 4"/>
    <property type="match status" value="1"/>
</dbReference>
<dbReference type="Proteomes" id="UP000664904">
    <property type="component" value="Chromosome"/>
</dbReference>
<keyword evidence="4 12" id="KW-0378">Hydrolase</keyword>
<evidence type="ECO:0000256" key="3">
    <source>
        <dbReference type="ARBA" id="ARBA00022741"/>
    </source>
</evidence>
<dbReference type="GO" id="GO:0003746">
    <property type="term" value="F:translation elongation factor activity"/>
    <property type="evidence" value="ECO:0007669"/>
    <property type="project" value="UniProtKB-UniRule"/>
</dbReference>
<dbReference type="InterPro" id="IPR013842">
    <property type="entry name" value="LepA_CTD"/>
</dbReference>
<gene>
    <name evidence="12 14" type="primary">lepA</name>
    <name evidence="14" type="ORF">J5O05_14120</name>
</gene>
<dbReference type="Gene3D" id="3.40.50.300">
    <property type="entry name" value="P-loop containing nucleotide triphosphate hydrolases"/>
    <property type="match status" value="1"/>
</dbReference>
<keyword evidence="5 12" id="KW-0648">Protein biosynthesis</keyword>
<evidence type="ECO:0000256" key="6">
    <source>
        <dbReference type="ARBA" id="ARBA00023134"/>
    </source>
</evidence>
<name>A0A975HKF9_9GAMM</name>
<dbReference type="GO" id="GO:0005886">
    <property type="term" value="C:plasma membrane"/>
    <property type="evidence" value="ECO:0007669"/>
    <property type="project" value="UniProtKB-SubCell"/>
</dbReference>
<dbReference type="FunFam" id="3.30.70.870:FF:000004">
    <property type="entry name" value="Translation factor GUF1, mitochondrial"/>
    <property type="match status" value="1"/>
</dbReference>
<dbReference type="SUPFAM" id="SSF54980">
    <property type="entry name" value="EF-G C-terminal domain-like"/>
    <property type="match status" value="2"/>
</dbReference>
<keyword evidence="7 12" id="KW-0472">Membrane</keyword>
<evidence type="ECO:0000256" key="9">
    <source>
        <dbReference type="ARBA" id="ARBA00057626"/>
    </source>
</evidence>
<evidence type="ECO:0000256" key="7">
    <source>
        <dbReference type="ARBA" id="ARBA00023136"/>
    </source>
</evidence>
<dbReference type="Gene3D" id="2.40.30.10">
    <property type="entry name" value="Translation factors"/>
    <property type="match status" value="1"/>
</dbReference>
<keyword evidence="2 12" id="KW-1003">Cell membrane</keyword>
<comment type="similarity">
    <text evidence="10">Belongs to the GTP-binding elongation factor family. LepA subfamily.</text>
</comment>
<dbReference type="Gene3D" id="3.30.70.2570">
    <property type="entry name" value="Elongation factor 4, C-terminal domain"/>
    <property type="match status" value="1"/>
</dbReference>